<feature type="domain" description="Glycosyl transferase family 1" evidence="3">
    <location>
        <begin position="233"/>
        <end position="388"/>
    </location>
</feature>
<dbReference type="PANTHER" id="PTHR12526">
    <property type="entry name" value="GLYCOSYLTRANSFERASE"/>
    <property type="match status" value="1"/>
</dbReference>
<dbReference type="GO" id="GO:0016757">
    <property type="term" value="F:glycosyltransferase activity"/>
    <property type="evidence" value="ECO:0007669"/>
    <property type="project" value="UniProtKB-KW"/>
</dbReference>
<feature type="domain" description="Glycosyltransferase subfamily 4-like N-terminal" evidence="4">
    <location>
        <begin position="15"/>
        <end position="218"/>
    </location>
</feature>
<dbReference type="RefSeq" id="WP_134079225.1">
    <property type="nucleotide sequence ID" value="NZ_SOEB01000026.1"/>
</dbReference>
<accession>A0A4R8FHK5</accession>
<reference evidence="5 6" key="1">
    <citation type="submission" date="2019-03" db="EMBL/GenBank/DDBJ databases">
        <title>Genomic Encyclopedia of Type Strains, Phase IV (KMG-IV): sequencing the most valuable type-strain genomes for metagenomic binning, comparative biology and taxonomic classification.</title>
        <authorList>
            <person name="Goeker M."/>
        </authorList>
    </citation>
    <scope>NUCLEOTIDE SEQUENCE [LARGE SCALE GENOMIC DNA]</scope>
    <source>
        <strain evidence="5 6">JA181</strain>
    </source>
</reference>
<organism evidence="5 6">
    <name type="scientific">Rhodovulum visakhapatnamense</name>
    <dbReference type="NCBI Taxonomy" id="364297"/>
    <lineage>
        <taxon>Bacteria</taxon>
        <taxon>Pseudomonadati</taxon>
        <taxon>Pseudomonadota</taxon>
        <taxon>Alphaproteobacteria</taxon>
        <taxon>Rhodobacterales</taxon>
        <taxon>Paracoccaceae</taxon>
        <taxon>Rhodovulum</taxon>
    </lineage>
</organism>
<comment type="caution">
    <text evidence="5">The sequence shown here is derived from an EMBL/GenBank/DDBJ whole genome shotgun (WGS) entry which is preliminary data.</text>
</comment>
<keyword evidence="1" id="KW-0328">Glycosyltransferase</keyword>
<dbReference type="InterPro" id="IPR001296">
    <property type="entry name" value="Glyco_trans_1"/>
</dbReference>
<dbReference type="CDD" id="cd03823">
    <property type="entry name" value="GT4_ExpE7-like"/>
    <property type="match status" value="1"/>
</dbReference>
<dbReference type="EMBL" id="SOEB01000026">
    <property type="protein sequence ID" value="TDX23398.1"/>
    <property type="molecule type" value="Genomic_DNA"/>
</dbReference>
<dbReference type="AlphaFoldDB" id="A0A4R8FHK5"/>
<dbReference type="Gene3D" id="3.40.50.2000">
    <property type="entry name" value="Glycogen Phosphorylase B"/>
    <property type="match status" value="2"/>
</dbReference>
<gene>
    <name evidence="5" type="ORF">EV657_12648</name>
</gene>
<proteinExistence type="predicted"/>
<dbReference type="Pfam" id="PF13439">
    <property type="entry name" value="Glyco_transf_4"/>
    <property type="match status" value="1"/>
</dbReference>
<keyword evidence="2 5" id="KW-0808">Transferase</keyword>
<evidence type="ECO:0000259" key="3">
    <source>
        <dbReference type="Pfam" id="PF00534"/>
    </source>
</evidence>
<dbReference type="Pfam" id="PF00534">
    <property type="entry name" value="Glycos_transf_1"/>
    <property type="match status" value="1"/>
</dbReference>
<dbReference type="PANTHER" id="PTHR12526:SF510">
    <property type="entry name" value="D-INOSITOL 3-PHOSPHATE GLYCOSYLTRANSFERASE"/>
    <property type="match status" value="1"/>
</dbReference>
<sequence>MKALIISHAHPDFSIGGAQVASYNLHRGLRQQPGWTSHYLAGIGAPVMPHRDTPLMAMDRAPDESLFWSNDFDWFHLGSKDVGGLMAHFERFLAELKPDVVNMHHVMGFGVQAIRSIRRALGDVPIVYTLHEYLPICAHHGQMIKPKTHALCLKATPSDCGMCFPEIGAANLLRREAFIKSFFAEVDAFVSPSHFLLSRFADWGLPQDKLVMIENGLDAGTPAPLRPLAPGGRRNRFAYFGQLNPFKGIKVLIDAVTRIPEPVWGDSILNVYGGNLEHQPEDFQASVKDLFRQAGRRVRFRGSYKSHEMPDLMRDADWMIIPSTWWENAPVVIQESFFHGRPIIASDIGGMAEKVRHGVDGLHFKVSNADSLAETMTQAIQQPRLWDRLHAGIRPPTTADEAGARHAELFGKLLARQNDRRAGPVAAE</sequence>
<dbReference type="InterPro" id="IPR028098">
    <property type="entry name" value="Glyco_trans_4-like_N"/>
</dbReference>
<evidence type="ECO:0000256" key="1">
    <source>
        <dbReference type="ARBA" id="ARBA00022676"/>
    </source>
</evidence>
<evidence type="ECO:0000256" key="2">
    <source>
        <dbReference type="ARBA" id="ARBA00022679"/>
    </source>
</evidence>
<evidence type="ECO:0000313" key="6">
    <source>
        <dbReference type="Proteomes" id="UP000295484"/>
    </source>
</evidence>
<name>A0A4R8FHK5_9RHOB</name>
<dbReference type="SUPFAM" id="SSF53756">
    <property type="entry name" value="UDP-Glycosyltransferase/glycogen phosphorylase"/>
    <property type="match status" value="1"/>
</dbReference>
<evidence type="ECO:0000259" key="4">
    <source>
        <dbReference type="Pfam" id="PF13439"/>
    </source>
</evidence>
<dbReference type="Proteomes" id="UP000295484">
    <property type="component" value="Unassembled WGS sequence"/>
</dbReference>
<evidence type="ECO:0000313" key="5">
    <source>
        <dbReference type="EMBL" id="TDX23398.1"/>
    </source>
</evidence>
<protein>
    <submittedName>
        <fullName evidence="5">Glycosyltransferase involved in cell wall biosynthesis</fullName>
    </submittedName>
</protein>